<reference evidence="3" key="1">
    <citation type="submission" date="2011-06" db="EMBL/GenBank/DDBJ databases">
        <authorList>
            <person name="Saw J.H.W."/>
            <person name="Kanbe M."/>
            <person name="Aizawa S.-I."/>
            <person name="Saito J.A."/>
            <person name="Young A."/>
            <person name="Hou S."/>
            <person name="Alam M."/>
        </authorList>
    </citation>
    <scope>NUCLEOTIDE SEQUENCE</scope>
    <source>
        <strain evidence="3">Lewin</strain>
    </source>
</reference>
<dbReference type="InterPro" id="IPR025668">
    <property type="entry name" value="Tnp_DDE_dom"/>
</dbReference>
<dbReference type="Proteomes" id="UP000007519">
    <property type="component" value="Chromosome"/>
</dbReference>
<reference evidence="3 5" key="2">
    <citation type="journal article" date="2012" name="Stand. Genomic Sci.">
        <title>Complete genome sequencing and analysis of Saprospira grandis str. Lewin, a predatory marine bacterium.</title>
        <authorList>
            <person name="Saw J.H."/>
            <person name="Yuryev A."/>
            <person name="Kanbe M."/>
            <person name="Hou S."/>
            <person name="Young A.G."/>
            <person name="Aizawa S."/>
            <person name="Alam M."/>
        </authorList>
    </citation>
    <scope>NUCLEOTIDE SEQUENCE [LARGE SCALE GENOMIC DNA]</scope>
    <source>
        <strain evidence="3 5">Lewin</strain>
    </source>
</reference>
<dbReference type="OrthoDB" id="1454687at2"/>
<feature type="domain" description="Transposase InsH N-terminal" evidence="1">
    <location>
        <begin position="21"/>
        <end position="111"/>
    </location>
</feature>
<dbReference type="EMBL" id="CP002831">
    <property type="protein sequence ID" value="AFC24884.1"/>
    <property type="molecule type" value="Genomic_DNA"/>
</dbReference>
<dbReference type="eggNOG" id="COG3666">
    <property type="taxonomic scope" value="Bacteria"/>
</dbReference>
<evidence type="ECO:0000259" key="2">
    <source>
        <dbReference type="Pfam" id="PF13751"/>
    </source>
</evidence>
<dbReference type="NCBIfam" id="NF033551">
    <property type="entry name" value="transpos_IS1182"/>
    <property type="match status" value="1"/>
</dbReference>
<proteinExistence type="predicted"/>
<protein>
    <submittedName>
        <fullName evidence="3">Transposase, is4 family protein</fullName>
    </submittedName>
</protein>
<evidence type="ECO:0000313" key="4">
    <source>
        <dbReference type="EMBL" id="AFC24884.1"/>
    </source>
</evidence>
<evidence type="ECO:0000313" key="3">
    <source>
        <dbReference type="EMBL" id="AFC23627.1"/>
    </source>
</evidence>
<organism evidence="3 5">
    <name type="scientific">Saprospira grandis (strain Lewin)</name>
    <dbReference type="NCBI Taxonomy" id="984262"/>
    <lineage>
        <taxon>Bacteria</taxon>
        <taxon>Pseudomonadati</taxon>
        <taxon>Bacteroidota</taxon>
        <taxon>Saprospiria</taxon>
        <taxon>Saprospirales</taxon>
        <taxon>Saprospiraceae</taxon>
        <taxon>Saprospira</taxon>
    </lineage>
</organism>
<name>H6L2G9_SAPGL</name>
<dbReference type="Pfam" id="PF05598">
    <property type="entry name" value="DUF772"/>
    <property type="match status" value="1"/>
</dbReference>
<dbReference type="KEGG" id="sgn:SGRA_0891"/>
<gene>
    <name evidence="3" type="ordered locus">SGRA_0891</name>
    <name evidence="4" type="ordered locus">SGRA_2155</name>
</gene>
<dbReference type="HOGENOM" id="CLU_021293_0_1_10"/>
<keyword evidence="5" id="KW-1185">Reference proteome</keyword>
<dbReference type="PANTHER" id="PTHR33408:SF2">
    <property type="entry name" value="TRANSPOSASE DDE DOMAIN-CONTAINING PROTEIN"/>
    <property type="match status" value="1"/>
</dbReference>
<evidence type="ECO:0000313" key="5">
    <source>
        <dbReference type="Proteomes" id="UP000007519"/>
    </source>
</evidence>
<dbReference type="InterPro" id="IPR008490">
    <property type="entry name" value="Transposase_InsH_N"/>
</dbReference>
<dbReference type="InterPro" id="IPR047629">
    <property type="entry name" value="IS1182_transpos"/>
</dbReference>
<dbReference type="KEGG" id="sgn:SGRA_2155"/>
<dbReference type="RefSeq" id="WP_015691278.1">
    <property type="nucleotide sequence ID" value="NC_016940.1"/>
</dbReference>
<accession>H6L2G9</accession>
<evidence type="ECO:0000259" key="1">
    <source>
        <dbReference type="Pfam" id="PF05598"/>
    </source>
</evidence>
<dbReference type="AlphaFoldDB" id="H6L2G9"/>
<dbReference type="PANTHER" id="PTHR33408">
    <property type="entry name" value="TRANSPOSASE"/>
    <property type="match status" value="1"/>
</dbReference>
<feature type="domain" description="Transposase DDE" evidence="2">
    <location>
        <begin position="391"/>
        <end position="522"/>
    </location>
</feature>
<dbReference type="Pfam" id="PF13751">
    <property type="entry name" value="DDE_Tnp_1_6"/>
    <property type="match status" value="1"/>
</dbReference>
<sequence>MKRKAVFRNSQQNQMSMFPEDLGAWIPADHPVRVVNQVIEQVNLKRLYDSYKGGGSSSYDPKMMIKVLIYAYLDNTYSSRKIEKALKESIPFIWLSGRSTPDHSTISIFRSKRLQGFEGEMFKDIFTDIVLLLAEAGLVDLQDVYTDGTKLEANANRYTYVWANRLSSSKEKIRERLEGFWAYLEGLYKSEEQEIEPLNLGKKASSEKIQETVDRINQLVSDKEIKAKIAKEEKKNLRAINKFADRYKRYEDQEAIIDGRGSYSKTDHDATFMQTKDDHLKNGQLKANYNIQFSTSNRVITHYSVERTSSDMATYIRHLEGFKERYNFYPKQVTADAGYGSEENYLFLEEKGIEGFVKYGSFYREHRRNFKTKEFANARNLHYDEKGDFYICPVGKKINRIGETKKTLRSGYIKETNIYEAADCKGCALMEPCLKQNSNKKTSTNRRIHRTPNLERLRAKARKLLLSEEGIRKRKQRSVDVEGCFGELKQNKGFRRLMLRGLKKVNIEVGLLAMSMNIAKLAKHKARTMDEVCPKTSKTTLFNRNNKSIAAKRG</sequence>
<dbReference type="EMBL" id="CP002831">
    <property type="protein sequence ID" value="AFC23627.1"/>
    <property type="molecule type" value="Genomic_DNA"/>
</dbReference>